<comment type="caution">
    <text evidence="7">The sequence shown here is derived from an EMBL/GenBank/DDBJ whole genome shotgun (WGS) entry which is preliminary data.</text>
</comment>
<dbReference type="PRINTS" id="PR00469">
    <property type="entry name" value="PNDRDTASEII"/>
</dbReference>
<sequence length="324" mass="35193">MIYDVIIIGGGPAGSAAAVYSARKRLKTLLITESFGGQSIVSDDIQNWIGERHISGFDLAKKFEEHVRAFSDIVDIKMPERVTEIKSIECLIGEERVCDFEASTDKGNKYEGKSIILAAGARRRKLNIPGEEKFEGKGVAYCSTCDAPLFSGKKVAVIGGGNSGLEAVIDLFPYAEEIYLIESNGKLRGDQMTQDEIRKNPKLKEIIFHAQALEVLGDKFVNGLKYRNKESGDEKVLSAEGIFVEIGSVPNSEIAKDLVGLDQYGQVIIDSKNATTTHPGVFAAGDITDDPYKQNNISAGDAVKAALAAYNYLLKREKHTPAAA</sequence>
<dbReference type="SUPFAM" id="SSF51905">
    <property type="entry name" value="FAD/NAD(P)-binding domain"/>
    <property type="match status" value="1"/>
</dbReference>
<keyword evidence="5" id="KW-0676">Redox-active center</keyword>
<gene>
    <name evidence="7" type="ORF">UV11_C0004G0014</name>
</gene>
<dbReference type="PANTHER" id="PTHR48105">
    <property type="entry name" value="THIOREDOXIN REDUCTASE 1-RELATED-RELATED"/>
    <property type="match status" value="1"/>
</dbReference>
<dbReference type="PROSITE" id="PS00573">
    <property type="entry name" value="PYRIDINE_REDOX_2"/>
    <property type="match status" value="1"/>
</dbReference>
<feature type="domain" description="FAD/NAD(P)-binding" evidence="6">
    <location>
        <begin position="3"/>
        <end position="293"/>
    </location>
</feature>
<dbReference type="Proteomes" id="UP000034036">
    <property type="component" value="Unassembled WGS sequence"/>
</dbReference>
<evidence type="ECO:0000256" key="3">
    <source>
        <dbReference type="ARBA" id="ARBA00023002"/>
    </source>
</evidence>
<organism evidence="7 8">
    <name type="scientific">Candidatus Giovannonibacteria bacterium GW2011_GWF2_42_19</name>
    <dbReference type="NCBI Taxonomy" id="1618659"/>
    <lineage>
        <taxon>Bacteria</taxon>
        <taxon>Candidatus Giovannoniibacteriota</taxon>
    </lineage>
</organism>
<dbReference type="STRING" id="1618659.UV11_C0004G0014"/>
<evidence type="ECO:0000313" key="8">
    <source>
        <dbReference type="Proteomes" id="UP000034036"/>
    </source>
</evidence>
<evidence type="ECO:0000256" key="5">
    <source>
        <dbReference type="ARBA" id="ARBA00023284"/>
    </source>
</evidence>
<evidence type="ECO:0000256" key="1">
    <source>
        <dbReference type="ARBA" id="ARBA00022630"/>
    </source>
</evidence>
<protein>
    <submittedName>
        <fullName evidence="7">FAD-dependent pyridine nucleotide-disulfide oxidoreductase</fullName>
    </submittedName>
</protein>
<dbReference type="AlphaFoldDB" id="A0A0G0ZJ98"/>
<reference evidence="7 8" key="1">
    <citation type="journal article" date="2015" name="Nature">
        <title>rRNA introns, odd ribosomes, and small enigmatic genomes across a large radiation of phyla.</title>
        <authorList>
            <person name="Brown C.T."/>
            <person name="Hug L.A."/>
            <person name="Thomas B.C."/>
            <person name="Sharon I."/>
            <person name="Castelle C.J."/>
            <person name="Singh A."/>
            <person name="Wilkins M.J."/>
            <person name="Williams K.H."/>
            <person name="Banfield J.F."/>
        </authorList>
    </citation>
    <scope>NUCLEOTIDE SEQUENCE [LARGE SCALE GENOMIC DNA]</scope>
</reference>
<evidence type="ECO:0000256" key="2">
    <source>
        <dbReference type="ARBA" id="ARBA00022827"/>
    </source>
</evidence>
<dbReference type="InterPro" id="IPR023753">
    <property type="entry name" value="FAD/NAD-binding_dom"/>
</dbReference>
<dbReference type="PRINTS" id="PR00368">
    <property type="entry name" value="FADPNR"/>
</dbReference>
<dbReference type="GO" id="GO:0016668">
    <property type="term" value="F:oxidoreductase activity, acting on a sulfur group of donors, NAD(P) as acceptor"/>
    <property type="evidence" value="ECO:0007669"/>
    <property type="project" value="UniProtKB-ARBA"/>
</dbReference>
<dbReference type="InterPro" id="IPR036188">
    <property type="entry name" value="FAD/NAD-bd_sf"/>
</dbReference>
<dbReference type="Gene3D" id="3.50.50.60">
    <property type="entry name" value="FAD/NAD(P)-binding domain"/>
    <property type="match status" value="2"/>
</dbReference>
<keyword evidence="4" id="KW-1015">Disulfide bond</keyword>
<dbReference type="InterPro" id="IPR008255">
    <property type="entry name" value="Pyr_nucl-diS_OxRdtase_2_AS"/>
</dbReference>
<dbReference type="PATRIC" id="fig|1618659.3.peg.170"/>
<dbReference type="Pfam" id="PF07992">
    <property type="entry name" value="Pyr_redox_2"/>
    <property type="match status" value="1"/>
</dbReference>
<evidence type="ECO:0000259" key="6">
    <source>
        <dbReference type="Pfam" id="PF07992"/>
    </source>
</evidence>
<proteinExistence type="predicted"/>
<keyword evidence="2" id="KW-0274">FAD</keyword>
<accession>A0A0G0ZJ98</accession>
<evidence type="ECO:0000313" key="7">
    <source>
        <dbReference type="EMBL" id="KKS48744.1"/>
    </source>
</evidence>
<keyword evidence="1" id="KW-0285">Flavoprotein</keyword>
<name>A0A0G0ZJ98_9BACT</name>
<dbReference type="EMBL" id="LCDF01000004">
    <property type="protein sequence ID" value="KKS48744.1"/>
    <property type="molecule type" value="Genomic_DNA"/>
</dbReference>
<keyword evidence="3" id="KW-0560">Oxidoreductase</keyword>
<evidence type="ECO:0000256" key="4">
    <source>
        <dbReference type="ARBA" id="ARBA00023157"/>
    </source>
</evidence>
<dbReference type="InterPro" id="IPR050097">
    <property type="entry name" value="Ferredoxin-NADP_redctase_2"/>
</dbReference>